<proteinExistence type="predicted"/>
<organism evidence="2 3">
    <name type="scientific">Kibdelosporangium philippinense</name>
    <dbReference type="NCBI Taxonomy" id="211113"/>
    <lineage>
        <taxon>Bacteria</taxon>
        <taxon>Bacillati</taxon>
        <taxon>Actinomycetota</taxon>
        <taxon>Actinomycetes</taxon>
        <taxon>Pseudonocardiales</taxon>
        <taxon>Pseudonocardiaceae</taxon>
        <taxon>Kibdelosporangium</taxon>
    </lineage>
</organism>
<reference evidence="2 3" key="1">
    <citation type="submission" date="2021-12" db="EMBL/GenBank/DDBJ databases">
        <title>Genome sequence of Kibdelosporangium philippinense ATCC 49844.</title>
        <authorList>
            <person name="Fedorov E.A."/>
            <person name="Omeragic M."/>
            <person name="Shalygina K.F."/>
            <person name="Maclea K.S."/>
        </authorList>
    </citation>
    <scope>NUCLEOTIDE SEQUENCE [LARGE SCALE GENOMIC DNA]</scope>
    <source>
        <strain evidence="2 3">ATCC 49844</strain>
    </source>
</reference>
<feature type="signal peptide" evidence="1">
    <location>
        <begin position="1"/>
        <end position="30"/>
    </location>
</feature>
<accession>A0ABS8ZQP4</accession>
<evidence type="ECO:0000313" key="3">
    <source>
        <dbReference type="Proteomes" id="UP001521150"/>
    </source>
</evidence>
<dbReference type="Proteomes" id="UP001521150">
    <property type="component" value="Unassembled WGS sequence"/>
</dbReference>
<evidence type="ECO:0000256" key="1">
    <source>
        <dbReference type="SAM" id="SignalP"/>
    </source>
</evidence>
<evidence type="ECO:0008006" key="4">
    <source>
        <dbReference type="Google" id="ProtNLM"/>
    </source>
</evidence>
<dbReference type="RefSeq" id="WP_233731425.1">
    <property type="nucleotide sequence ID" value="NZ_JAJVCN010000004.1"/>
</dbReference>
<dbReference type="EMBL" id="JAJVCN010000004">
    <property type="protein sequence ID" value="MCE7009932.1"/>
    <property type="molecule type" value="Genomic_DNA"/>
</dbReference>
<name>A0ABS8ZQP4_9PSEU</name>
<comment type="caution">
    <text evidence="2">The sequence shown here is derived from an EMBL/GenBank/DDBJ whole genome shotgun (WGS) entry which is preliminary data.</text>
</comment>
<evidence type="ECO:0000313" key="2">
    <source>
        <dbReference type="EMBL" id="MCE7009932.1"/>
    </source>
</evidence>
<feature type="chain" id="PRO_5046859900" description="Secreted protein" evidence="1">
    <location>
        <begin position="31"/>
        <end position="165"/>
    </location>
</feature>
<sequence>MTRRLWTKITGGIAAVAMTLMLAPAATVMAVERPETTPTLGNEVAGVELPKPVAVDASGHCDIWRGIHKGRTMCESFIWREANFQWPDGRLETFIVGIDLTVHHIWQRWAGDTEWSGWAPQGGIAHSGVYYFGFTSTGPLVGVVGQDPNGHCKVYNGGWSNWFHC</sequence>
<keyword evidence="1" id="KW-0732">Signal</keyword>
<gene>
    <name evidence="2" type="ORF">LWC34_45075</name>
</gene>
<protein>
    <recommendedName>
        <fullName evidence="4">Secreted protein</fullName>
    </recommendedName>
</protein>
<keyword evidence="3" id="KW-1185">Reference proteome</keyword>